<organism evidence="2 3">
    <name type="scientific">Portunus trituberculatus</name>
    <name type="common">Swimming crab</name>
    <name type="synonym">Neptunus trituberculatus</name>
    <dbReference type="NCBI Taxonomy" id="210409"/>
    <lineage>
        <taxon>Eukaryota</taxon>
        <taxon>Metazoa</taxon>
        <taxon>Ecdysozoa</taxon>
        <taxon>Arthropoda</taxon>
        <taxon>Crustacea</taxon>
        <taxon>Multicrustacea</taxon>
        <taxon>Malacostraca</taxon>
        <taxon>Eumalacostraca</taxon>
        <taxon>Eucarida</taxon>
        <taxon>Decapoda</taxon>
        <taxon>Pleocyemata</taxon>
        <taxon>Brachyura</taxon>
        <taxon>Eubrachyura</taxon>
        <taxon>Portunoidea</taxon>
        <taxon>Portunidae</taxon>
        <taxon>Portuninae</taxon>
        <taxon>Portunus</taxon>
    </lineage>
</organism>
<feature type="compositionally biased region" description="Gly residues" evidence="1">
    <location>
        <begin position="1"/>
        <end position="11"/>
    </location>
</feature>
<feature type="region of interest" description="Disordered" evidence="1">
    <location>
        <begin position="1"/>
        <end position="20"/>
    </location>
</feature>
<reference evidence="2 3" key="1">
    <citation type="submission" date="2019-05" db="EMBL/GenBank/DDBJ databases">
        <title>Another draft genome of Portunus trituberculatus and its Hox gene families provides insights of decapod evolution.</title>
        <authorList>
            <person name="Jeong J.-H."/>
            <person name="Song I."/>
            <person name="Kim S."/>
            <person name="Choi T."/>
            <person name="Kim D."/>
            <person name="Ryu S."/>
            <person name="Kim W."/>
        </authorList>
    </citation>
    <scope>NUCLEOTIDE SEQUENCE [LARGE SCALE GENOMIC DNA]</scope>
    <source>
        <tissue evidence="2">Muscle</tissue>
    </source>
</reference>
<dbReference type="EMBL" id="VSRR010005512">
    <property type="protein sequence ID" value="MPC42643.1"/>
    <property type="molecule type" value="Genomic_DNA"/>
</dbReference>
<dbReference type="AlphaFoldDB" id="A0A5B7FBZ9"/>
<evidence type="ECO:0000313" key="3">
    <source>
        <dbReference type="Proteomes" id="UP000324222"/>
    </source>
</evidence>
<dbReference type="Proteomes" id="UP000324222">
    <property type="component" value="Unassembled WGS sequence"/>
</dbReference>
<sequence>MRRSGAPGGGSQSEEEALQSVANCTTNQYRTSFGHNSELAADCE</sequence>
<gene>
    <name evidence="2" type="ORF">E2C01_036270</name>
</gene>
<proteinExistence type="predicted"/>
<evidence type="ECO:0000313" key="2">
    <source>
        <dbReference type="EMBL" id="MPC42643.1"/>
    </source>
</evidence>
<accession>A0A5B7FBZ9</accession>
<comment type="caution">
    <text evidence="2">The sequence shown here is derived from an EMBL/GenBank/DDBJ whole genome shotgun (WGS) entry which is preliminary data.</text>
</comment>
<evidence type="ECO:0000256" key="1">
    <source>
        <dbReference type="SAM" id="MobiDB-lite"/>
    </source>
</evidence>
<keyword evidence="3" id="KW-1185">Reference proteome</keyword>
<protein>
    <submittedName>
        <fullName evidence="2">Uncharacterized protein</fullName>
    </submittedName>
</protein>
<name>A0A5B7FBZ9_PORTR</name>